<protein>
    <submittedName>
        <fullName evidence="1">Uncharacterized protein</fullName>
    </submittedName>
</protein>
<dbReference type="Proteomes" id="UP000546642">
    <property type="component" value="Unassembled WGS sequence"/>
</dbReference>
<sequence length="154" mass="17337">MPEYEKLNPAQVHEVLTEIAQGVASVAPEGWVEASYNSINVAIFQQESAPTLLEDGGVVDNVMSIPNSIGKLVRDLKRGMYEPGKGSWYAMGIVVMRDGRFKAEYNYDRELREDLPLPDNYFALDLTLFPREKKYIPDWVVRKLENVAGGELAD</sequence>
<organism evidence="1 2">
    <name type="scientific">Nocardiopsis mwathae</name>
    <dbReference type="NCBI Taxonomy" id="1472723"/>
    <lineage>
        <taxon>Bacteria</taxon>
        <taxon>Bacillati</taxon>
        <taxon>Actinomycetota</taxon>
        <taxon>Actinomycetes</taxon>
        <taxon>Streptosporangiales</taxon>
        <taxon>Nocardiopsidaceae</taxon>
        <taxon>Nocardiopsis</taxon>
    </lineage>
</organism>
<keyword evidence="2" id="KW-1185">Reference proteome</keyword>
<proteinExistence type="predicted"/>
<dbReference type="InterPro" id="IPR036170">
    <property type="entry name" value="YezG-like_sf"/>
</dbReference>
<evidence type="ECO:0000313" key="1">
    <source>
        <dbReference type="EMBL" id="MBB6173851.1"/>
    </source>
</evidence>
<reference evidence="1 2" key="1">
    <citation type="submission" date="2020-08" db="EMBL/GenBank/DDBJ databases">
        <title>Sequencing the genomes of 1000 actinobacteria strains.</title>
        <authorList>
            <person name="Klenk H.-P."/>
        </authorList>
    </citation>
    <scope>NUCLEOTIDE SEQUENCE [LARGE SCALE GENOMIC DNA]</scope>
    <source>
        <strain evidence="1 2">DSM 46659</strain>
    </source>
</reference>
<comment type="caution">
    <text evidence="1">The sequence shown here is derived from an EMBL/GenBank/DDBJ whole genome shotgun (WGS) entry which is preliminary data.</text>
</comment>
<dbReference type="SUPFAM" id="SSF160424">
    <property type="entry name" value="BH3703-like"/>
    <property type="match status" value="1"/>
</dbReference>
<dbReference type="AlphaFoldDB" id="A0A7W9YLN9"/>
<evidence type="ECO:0000313" key="2">
    <source>
        <dbReference type="Proteomes" id="UP000546642"/>
    </source>
</evidence>
<accession>A0A7W9YLN9</accession>
<dbReference type="RefSeq" id="WP_184077510.1">
    <property type="nucleotide sequence ID" value="NZ_JACHDS010000001.1"/>
</dbReference>
<name>A0A7W9YLN9_9ACTN</name>
<gene>
    <name evidence="1" type="ORF">HNR23_003911</name>
</gene>
<dbReference type="EMBL" id="JACHDS010000001">
    <property type="protein sequence ID" value="MBB6173851.1"/>
    <property type="molecule type" value="Genomic_DNA"/>
</dbReference>